<keyword evidence="1" id="KW-0547">Nucleotide-binding</keyword>
<dbReference type="Gene3D" id="3.40.50.300">
    <property type="entry name" value="P-loop containing nucleotide triphosphate hydrolases"/>
    <property type="match status" value="1"/>
</dbReference>
<feature type="region of interest" description="Disordered" evidence="3">
    <location>
        <begin position="55"/>
        <end position="96"/>
    </location>
</feature>
<dbReference type="SUPFAM" id="SSF52540">
    <property type="entry name" value="P-loop containing nucleoside triphosphate hydrolases"/>
    <property type="match status" value="1"/>
</dbReference>
<reference evidence="5" key="1">
    <citation type="submission" date="2021-01" db="EMBL/GenBank/DDBJ databases">
        <authorList>
            <person name="Bezrukov I."/>
        </authorList>
    </citation>
    <scope>NUCLEOTIDE SEQUENCE</scope>
</reference>
<dbReference type="InterPro" id="IPR006703">
    <property type="entry name" value="G_AIG1"/>
</dbReference>
<dbReference type="Pfam" id="PF04548">
    <property type="entry name" value="AIG1"/>
    <property type="match status" value="1"/>
</dbReference>
<dbReference type="InterPro" id="IPR045058">
    <property type="entry name" value="GIMA/IAN/Toc"/>
</dbReference>
<dbReference type="GO" id="GO:0005525">
    <property type="term" value="F:GTP binding"/>
    <property type="evidence" value="ECO:0007669"/>
    <property type="project" value="UniProtKB-KW"/>
</dbReference>
<dbReference type="GO" id="GO:0009707">
    <property type="term" value="C:chloroplast outer membrane"/>
    <property type="evidence" value="ECO:0007669"/>
    <property type="project" value="TreeGrafter"/>
</dbReference>
<dbReference type="GO" id="GO:0045036">
    <property type="term" value="P:protein targeting to chloroplast"/>
    <property type="evidence" value="ECO:0007669"/>
    <property type="project" value="TreeGrafter"/>
</dbReference>
<protein>
    <recommendedName>
        <fullName evidence="4">AIG1-type G domain-containing protein</fullName>
    </recommendedName>
</protein>
<feature type="region of interest" description="Disordered" evidence="3">
    <location>
        <begin position="452"/>
        <end position="521"/>
    </location>
</feature>
<organism evidence="5 6">
    <name type="scientific">Arabidopsis arenosa</name>
    <name type="common">Sand rock-cress</name>
    <name type="synonym">Cardaminopsis arenosa</name>
    <dbReference type="NCBI Taxonomy" id="38785"/>
    <lineage>
        <taxon>Eukaryota</taxon>
        <taxon>Viridiplantae</taxon>
        <taxon>Streptophyta</taxon>
        <taxon>Embryophyta</taxon>
        <taxon>Tracheophyta</taxon>
        <taxon>Spermatophyta</taxon>
        <taxon>Magnoliopsida</taxon>
        <taxon>eudicotyledons</taxon>
        <taxon>Gunneridae</taxon>
        <taxon>Pentapetalae</taxon>
        <taxon>rosids</taxon>
        <taxon>malvids</taxon>
        <taxon>Brassicales</taxon>
        <taxon>Brassicaceae</taxon>
        <taxon>Camelineae</taxon>
        <taxon>Arabidopsis</taxon>
    </lineage>
</organism>
<keyword evidence="6" id="KW-1185">Reference proteome</keyword>
<dbReference type="PANTHER" id="PTHR10903">
    <property type="entry name" value="GTPASE, IMAP FAMILY MEMBER-RELATED"/>
    <property type="match status" value="1"/>
</dbReference>
<feature type="region of interest" description="Disordered" evidence="3">
    <location>
        <begin position="541"/>
        <end position="561"/>
    </location>
</feature>
<feature type="compositionally biased region" description="Acidic residues" evidence="3">
    <location>
        <begin position="145"/>
        <end position="164"/>
    </location>
</feature>
<keyword evidence="2" id="KW-0342">GTP-binding</keyword>
<feature type="compositionally biased region" description="Acidic residues" evidence="3">
    <location>
        <begin position="547"/>
        <end position="558"/>
    </location>
</feature>
<proteinExistence type="predicted"/>
<feature type="region of interest" description="Disordered" evidence="3">
    <location>
        <begin position="137"/>
        <end position="170"/>
    </location>
</feature>
<feature type="compositionally biased region" description="Low complexity" evidence="3">
    <location>
        <begin position="75"/>
        <end position="88"/>
    </location>
</feature>
<name>A0A8S2AYM0_ARAAE</name>
<evidence type="ECO:0000256" key="1">
    <source>
        <dbReference type="ARBA" id="ARBA00022741"/>
    </source>
</evidence>
<dbReference type="PANTHER" id="PTHR10903:SF137">
    <property type="entry name" value="P-LOOP CONTAINING NUCLEOSIDE TRIPHOSPHATE HYDROLASES SUPERFAMILY PROTEIN"/>
    <property type="match status" value="1"/>
</dbReference>
<dbReference type="PROSITE" id="PS51720">
    <property type="entry name" value="G_AIG1"/>
    <property type="match status" value="1"/>
</dbReference>
<feature type="compositionally biased region" description="Polar residues" evidence="3">
    <location>
        <begin position="506"/>
        <end position="518"/>
    </location>
</feature>
<evidence type="ECO:0000313" key="6">
    <source>
        <dbReference type="Proteomes" id="UP000682877"/>
    </source>
</evidence>
<feature type="domain" description="AIG1-type G" evidence="4">
    <location>
        <begin position="764"/>
        <end position="994"/>
    </location>
</feature>
<gene>
    <name evidence="5" type="ORF">AARE701A_LOCUS19325</name>
</gene>
<evidence type="ECO:0000259" key="4">
    <source>
        <dbReference type="PROSITE" id="PS51720"/>
    </source>
</evidence>
<evidence type="ECO:0000256" key="2">
    <source>
        <dbReference type="ARBA" id="ARBA00023134"/>
    </source>
</evidence>
<evidence type="ECO:0000313" key="5">
    <source>
        <dbReference type="EMBL" id="CAE6193735.1"/>
    </source>
</evidence>
<dbReference type="AlphaFoldDB" id="A0A8S2AYM0"/>
<accession>A0A8S2AYM0</accession>
<dbReference type="EMBL" id="LR999457">
    <property type="protein sequence ID" value="CAE6193735.1"/>
    <property type="molecule type" value="Genomic_DNA"/>
</dbReference>
<dbReference type="InterPro" id="IPR027417">
    <property type="entry name" value="P-loop_NTPase"/>
</dbReference>
<evidence type="ECO:0000256" key="3">
    <source>
        <dbReference type="SAM" id="MobiDB-lite"/>
    </source>
</evidence>
<dbReference type="Proteomes" id="UP000682877">
    <property type="component" value="Chromosome 7"/>
</dbReference>
<sequence length="1153" mass="125943">MESEKPGIVSILTDSEKPRVSISAVRAVAAVRADSFLLTRTLSGSFSSASSVPIRAPVTIDEDDDTGSVTDEHNSASSEASSYSNGLDFETDEDETELEDVILGGVRADRLLGEELGGEIGDGSVIYRPFAGDVDEETSVNYSSLEEESENSDEVEGVTESEVSEGERGSMKAKVVIPRAVLSLDDDELDEILGSDDEEGVLLRVTKALGEEETEIEDRGFQFGGKGVVDEPECSGSFISDVDSNEEEEVRMNYSDEFDDGLVSFGNIEESSLGVVPPGGFNDFMAETEGNSIEASMEVGQSFKQLLETGVVQRTITKEDGGDSIHEFDALIKPSDVERVEDSAVELVEMGMTDKPECSGSVTGELVLKEEYMLQEKSSDDGLVSFESSLGAVTGVCNEFLVESEGNAADEDKGLDETVSSLVEQGVRQGSTSKESNNRTHVGSACEADELMIPGDASIGSESRDSGDEDASNMIGEAKEHCENDCGAVSESEKPECEDEPEIGMSSESFQLTPSPDSEMTRNLEAAGGIVVVVSGCDFSDQKAEQESENEANQESDDTDRMLSLPVEDRASSLSNSFKTANETVEDGKQINKQVNFQPDSKPNQISVGIEETSLLSVKDVERTMSENSPVTACDINENETQMARVIHDHTFMEFDEYEGTGDTREKLSESTFQNYSEVLSSNHSVELISEKVKERVEKTQLLKEKLQRIIRRTGHCSENSTVTEVASKLSLAGGEHQTSLGLDHVSDGTKIMLPKQDFPDDLDFSVNVLVIGKTGVGKSATVNSIFGETKSLVGAFGVTTKSENYLVGNVGGILIRILDTPGLMSSASEEQFNLEVLMSIKKSMRKFPVDVILYVDRLDNNPDIHLIRIITSSLGSSIWKNAIVVLTHAASDVPDSLSYKDFIAQRSSLMHQSFRQAVPDLSCVDQSKMPRIVLAENNMSSFSANKSSESTCPDWRLNLLILCCSVKIRSKAGSLQKQNTDVEKAGVFVSQLRSFTLFCSLWNVLLGHTSHSHDDLKEKKRQLLNSFPKILWDEHSQECLEQETLLVENQEPEDEEKQYEKGKINRGLEEENVLGRVRTRRGKLGFQATKRFGIYLDTSDLHTGFSIGSRGCRKDEQEEGKVLVRMRGSMSVLGLVPMLMSVFTSVYGGKNI</sequence>